<dbReference type="AlphaFoldDB" id="A0A3E1QAX5"/>
<evidence type="ECO:0000256" key="2">
    <source>
        <dbReference type="PIRSR" id="PIRSR601765-1"/>
    </source>
</evidence>
<dbReference type="GO" id="GO:0004089">
    <property type="term" value="F:carbonate dehydratase activity"/>
    <property type="evidence" value="ECO:0007669"/>
    <property type="project" value="InterPro"/>
</dbReference>
<sequence>MKAHTKETQAKLTPNTALDILKEGNKRFTNNSKADRNLLEQVKDTQGGQYPFAVILSCIDSRVPAEIVFDQGIGDVFSARVAGNIVDKDILGSIEYGCKVAGSKLVVVLGHTSCGAVKGACDDVDLGNITSLVSKIKPAVAAVKEPTDESLRNSKNTDFVNEVSKTNVNHTLDNMRKQSPLLTEMEAEGEIKIVGAMYNVSTGEVTFYN</sequence>
<evidence type="ECO:0000313" key="4">
    <source>
        <dbReference type="Proteomes" id="UP000261082"/>
    </source>
</evidence>
<proteinExistence type="inferred from homology"/>
<dbReference type="PANTHER" id="PTHR11002:SF79">
    <property type="entry name" value="CARBONIC ANHYDRASE 2"/>
    <property type="match status" value="1"/>
</dbReference>
<dbReference type="Proteomes" id="UP000261082">
    <property type="component" value="Unassembled WGS sequence"/>
</dbReference>
<dbReference type="Pfam" id="PF00484">
    <property type="entry name" value="Pro_CA"/>
    <property type="match status" value="1"/>
</dbReference>
<dbReference type="EMBL" id="QVID01000001">
    <property type="protein sequence ID" value="RFN59292.1"/>
    <property type="molecule type" value="Genomic_DNA"/>
</dbReference>
<dbReference type="SUPFAM" id="SSF53056">
    <property type="entry name" value="beta-carbonic anhydrase, cab"/>
    <property type="match status" value="1"/>
</dbReference>
<dbReference type="OrthoDB" id="9797527at2"/>
<dbReference type="InterPro" id="IPR036874">
    <property type="entry name" value="Carbonic_anhydrase_sf"/>
</dbReference>
<comment type="cofactor">
    <cofactor evidence="2">
        <name>Zn(2+)</name>
        <dbReference type="ChEBI" id="CHEBI:29105"/>
    </cofactor>
    <text evidence="2">Binds 1 zinc ion per subunit.</text>
</comment>
<feature type="binding site" evidence="2">
    <location>
        <position position="60"/>
    </location>
    <ligand>
        <name>Zn(2+)</name>
        <dbReference type="ChEBI" id="CHEBI:29105"/>
    </ligand>
</feature>
<reference evidence="3 4" key="1">
    <citation type="journal article" date="2007" name="Int. J. Syst. Evol. Microbiol.">
        <title>Marixanthomonas ophiurae gen. nov., sp. nov., a marine bacterium of the family Flavobacteriaceae isolated from a deep-sea brittle star.</title>
        <authorList>
            <person name="Romanenko L.A."/>
            <person name="Uchino M."/>
            <person name="Frolova G.M."/>
            <person name="Mikhailov V.V."/>
        </authorList>
    </citation>
    <scope>NUCLEOTIDE SEQUENCE [LARGE SCALE GENOMIC DNA]</scope>
    <source>
        <strain evidence="3 4">KMM 3046</strain>
    </source>
</reference>
<evidence type="ECO:0000256" key="1">
    <source>
        <dbReference type="ARBA" id="ARBA00006217"/>
    </source>
</evidence>
<dbReference type="NCBIfam" id="NF011765">
    <property type="entry name" value="PRK15219.1"/>
    <property type="match status" value="1"/>
</dbReference>
<keyword evidence="2" id="KW-0862">Zinc</keyword>
<evidence type="ECO:0000313" key="3">
    <source>
        <dbReference type="EMBL" id="RFN59292.1"/>
    </source>
</evidence>
<feature type="binding site" evidence="2">
    <location>
        <position position="114"/>
    </location>
    <ligand>
        <name>Zn(2+)</name>
        <dbReference type="ChEBI" id="CHEBI:29105"/>
    </ligand>
</feature>
<protein>
    <submittedName>
        <fullName evidence="3">Carbonic anhydrase</fullName>
    </submittedName>
</protein>
<dbReference type="PANTHER" id="PTHR11002">
    <property type="entry name" value="CARBONIC ANHYDRASE"/>
    <property type="match status" value="1"/>
</dbReference>
<dbReference type="GO" id="GO:0008270">
    <property type="term" value="F:zinc ion binding"/>
    <property type="evidence" value="ECO:0007669"/>
    <property type="project" value="InterPro"/>
</dbReference>
<dbReference type="SMART" id="SM00947">
    <property type="entry name" value="Pro_CA"/>
    <property type="match status" value="1"/>
</dbReference>
<dbReference type="Gene3D" id="3.40.1050.10">
    <property type="entry name" value="Carbonic anhydrase"/>
    <property type="match status" value="1"/>
</dbReference>
<comment type="similarity">
    <text evidence="1">Belongs to the beta-class carbonic anhydrase family.</text>
</comment>
<comment type="caution">
    <text evidence="3">The sequence shown here is derived from an EMBL/GenBank/DDBJ whole genome shotgun (WGS) entry which is preliminary data.</text>
</comment>
<accession>A0A3E1QAX5</accession>
<dbReference type="RefSeq" id="WP_117158290.1">
    <property type="nucleotide sequence ID" value="NZ_QVID01000001.1"/>
</dbReference>
<gene>
    <name evidence="3" type="ORF">DZ858_04280</name>
</gene>
<dbReference type="CDD" id="cd03378">
    <property type="entry name" value="beta_CA_cladeC"/>
    <property type="match status" value="1"/>
</dbReference>
<dbReference type="InterPro" id="IPR001765">
    <property type="entry name" value="Carbonic_anhydrase"/>
</dbReference>
<organism evidence="3 4">
    <name type="scientific">Marixanthomonas ophiurae</name>
    <dbReference type="NCBI Taxonomy" id="387659"/>
    <lineage>
        <taxon>Bacteria</taxon>
        <taxon>Pseudomonadati</taxon>
        <taxon>Bacteroidota</taxon>
        <taxon>Flavobacteriia</taxon>
        <taxon>Flavobacteriales</taxon>
        <taxon>Flavobacteriaceae</taxon>
        <taxon>Marixanthomonas</taxon>
    </lineage>
</organism>
<feature type="binding site" evidence="2">
    <location>
        <position position="58"/>
    </location>
    <ligand>
        <name>Zn(2+)</name>
        <dbReference type="ChEBI" id="CHEBI:29105"/>
    </ligand>
</feature>
<keyword evidence="2" id="KW-0479">Metal-binding</keyword>
<name>A0A3E1QAX5_9FLAO</name>
<keyword evidence="4" id="KW-1185">Reference proteome</keyword>
<feature type="binding site" evidence="2">
    <location>
        <position position="111"/>
    </location>
    <ligand>
        <name>Zn(2+)</name>
        <dbReference type="ChEBI" id="CHEBI:29105"/>
    </ligand>
</feature>